<organism evidence="2 3">
    <name type="scientific">Prunus yedoensis var. nudiflora</name>
    <dbReference type="NCBI Taxonomy" id="2094558"/>
    <lineage>
        <taxon>Eukaryota</taxon>
        <taxon>Viridiplantae</taxon>
        <taxon>Streptophyta</taxon>
        <taxon>Embryophyta</taxon>
        <taxon>Tracheophyta</taxon>
        <taxon>Spermatophyta</taxon>
        <taxon>Magnoliopsida</taxon>
        <taxon>eudicotyledons</taxon>
        <taxon>Gunneridae</taxon>
        <taxon>Pentapetalae</taxon>
        <taxon>rosids</taxon>
        <taxon>fabids</taxon>
        <taxon>Rosales</taxon>
        <taxon>Rosaceae</taxon>
        <taxon>Amygdaloideae</taxon>
        <taxon>Amygdaleae</taxon>
        <taxon>Prunus</taxon>
    </lineage>
</organism>
<feature type="compositionally biased region" description="Low complexity" evidence="1">
    <location>
        <begin position="1"/>
        <end position="23"/>
    </location>
</feature>
<feature type="region of interest" description="Disordered" evidence="1">
    <location>
        <begin position="98"/>
        <end position="117"/>
    </location>
</feature>
<reference evidence="2 3" key="1">
    <citation type="submission" date="2018-02" db="EMBL/GenBank/DDBJ databases">
        <title>Draft genome of wild Prunus yedoensis var. nudiflora.</title>
        <authorList>
            <person name="Baek S."/>
            <person name="Kim J.-H."/>
            <person name="Choi K."/>
            <person name="Kim G.-B."/>
            <person name="Cho A."/>
            <person name="Jang H."/>
            <person name="Shin C.-H."/>
            <person name="Yu H.-J."/>
            <person name="Mun J.-H."/>
        </authorList>
    </citation>
    <scope>NUCLEOTIDE SEQUENCE [LARGE SCALE GENOMIC DNA]</scope>
    <source>
        <strain evidence="3">cv. Jeju island</strain>
        <tissue evidence="2">Leaf</tissue>
    </source>
</reference>
<name>A0A314XZ16_PRUYE</name>
<evidence type="ECO:0000256" key="1">
    <source>
        <dbReference type="SAM" id="MobiDB-lite"/>
    </source>
</evidence>
<feature type="compositionally biased region" description="Basic residues" evidence="1">
    <location>
        <begin position="107"/>
        <end position="117"/>
    </location>
</feature>
<evidence type="ECO:0000313" key="2">
    <source>
        <dbReference type="EMBL" id="PQP96693.1"/>
    </source>
</evidence>
<feature type="region of interest" description="Disordered" evidence="1">
    <location>
        <begin position="1"/>
        <end position="25"/>
    </location>
</feature>
<keyword evidence="3" id="KW-1185">Reference proteome</keyword>
<dbReference type="InterPro" id="IPR049932">
    <property type="entry name" value="NEAP1-4"/>
</dbReference>
<evidence type="ECO:0000313" key="3">
    <source>
        <dbReference type="Proteomes" id="UP000250321"/>
    </source>
</evidence>
<comment type="caution">
    <text evidence="2">The sequence shown here is derived from an EMBL/GenBank/DDBJ whole genome shotgun (WGS) entry which is preliminary data.</text>
</comment>
<dbReference type="STRING" id="2094558.A0A314XZ16"/>
<dbReference type="PANTHER" id="PTHR48145:SF5">
    <property type="entry name" value="NUCLEAR ENVELOPE-ASSOCIATED PROTEIN 2"/>
    <property type="match status" value="1"/>
</dbReference>
<gene>
    <name evidence="2" type="ORF">Pyn_09893</name>
</gene>
<dbReference type="Proteomes" id="UP000250321">
    <property type="component" value="Unassembled WGS sequence"/>
</dbReference>
<dbReference type="OrthoDB" id="1729117at2759"/>
<protein>
    <submittedName>
        <fullName evidence="2">Spindle assembly abnormal protein 6 homolog</fullName>
    </submittedName>
</protein>
<dbReference type="EMBL" id="PJQY01002068">
    <property type="protein sequence ID" value="PQP96693.1"/>
    <property type="molecule type" value="Genomic_DNA"/>
</dbReference>
<dbReference type="AlphaFoldDB" id="A0A314XZ16"/>
<dbReference type="PANTHER" id="PTHR48145">
    <property type="entry name" value="NUCLEAR ENVELOPE-ASSOCIATED PROTEIN 1"/>
    <property type="match status" value="1"/>
</dbReference>
<sequence>MSISEKSLPCSPSSSSSSLSSMSVQEFDPLLKDLNEKKQSFRRNVVSLASELKEARNRLASQEQSFVKETLTRQEAQMKAKNLEEEIGRLQKRLEHRNEKLRLQHLPLKRSHSHPSS</sequence>
<proteinExistence type="predicted"/>
<accession>A0A314XZ16</accession>